<gene>
    <name evidence="2" type="ORF">STCU_11695</name>
</gene>
<comment type="caution">
    <text evidence="2">The sequence shown here is derived from an EMBL/GenBank/DDBJ whole genome shotgun (WGS) entry which is preliminary data.</text>
</comment>
<dbReference type="AlphaFoldDB" id="S9UZA1"/>
<protein>
    <submittedName>
        <fullName evidence="2">Uncharacterized protein</fullName>
    </submittedName>
</protein>
<proteinExistence type="predicted"/>
<dbReference type="Proteomes" id="UP000015354">
    <property type="component" value="Unassembled WGS sequence"/>
</dbReference>
<reference evidence="2 3" key="1">
    <citation type="journal article" date="2013" name="PLoS ONE">
        <title>Predicting the Proteins of Angomonas deanei, Strigomonas culicis and Their Respective Endosymbionts Reveals New Aspects of the Trypanosomatidae Family.</title>
        <authorList>
            <person name="Motta M.C."/>
            <person name="Martins A.C."/>
            <person name="de Souza S.S."/>
            <person name="Catta-Preta C.M."/>
            <person name="Silva R."/>
            <person name="Klein C.C."/>
            <person name="de Almeida L.G."/>
            <person name="de Lima Cunha O."/>
            <person name="Ciapina L.P."/>
            <person name="Brocchi M."/>
            <person name="Colabardini A.C."/>
            <person name="de Araujo Lima B."/>
            <person name="Machado C.R."/>
            <person name="de Almeida Soares C.M."/>
            <person name="Probst C.M."/>
            <person name="de Menezes C.B."/>
            <person name="Thompson C.E."/>
            <person name="Bartholomeu D.C."/>
            <person name="Gradia D.F."/>
            <person name="Pavoni D.P."/>
            <person name="Grisard E.C."/>
            <person name="Fantinatti-Garboggini F."/>
            <person name="Marchini F.K."/>
            <person name="Rodrigues-Luiz G.F."/>
            <person name="Wagner G."/>
            <person name="Goldman G.H."/>
            <person name="Fietto J.L."/>
            <person name="Elias M.C."/>
            <person name="Goldman M.H."/>
            <person name="Sagot M.F."/>
            <person name="Pereira M."/>
            <person name="Stoco P.H."/>
            <person name="de Mendonca-Neto R.P."/>
            <person name="Teixeira S.M."/>
            <person name="Maciel T.E."/>
            <person name="de Oliveira Mendes T.A."/>
            <person name="Urmenyi T.P."/>
            <person name="de Souza W."/>
            <person name="Schenkman S."/>
            <person name="de Vasconcelos A.T."/>
        </authorList>
    </citation>
    <scope>NUCLEOTIDE SEQUENCE [LARGE SCALE GENOMIC DNA]</scope>
</reference>
<keyword evidence="3" id="KW-1185">Reference proteome</keyword>
<evidence type="ECO:0000256" key="1">
    <source>
        <dbReference type="SAM" id="MobiDB-lite"/>
    </source>
</evidence>
<name>S9UZA1_9TRYP</name>
<accession>S9UZA1</accession>
<organism evidence="2 3">
    <name type="scientific">Strigomonas culicis</name>
    <dbReference type="NCBI Taxonomy" id="28005"/>
    <lineage>
        <taxon>Eukaryota</taxon>
        <taxon>Discoba</taxon>
        <taxon>Euglenozoa</taxon>
        <taxon>Kinetoplastea</taxon>
        <taxon>Metakinetoplastina</taxon>
        <taxon>Trypanosomatida</taxon>
        <taxon>Trypanosomatidae</taxon>
        <taxon>Strigomonadinae</taxon>
        <taxon>Strigomonas</taxon>
    </lineage>
</organism>
<feature type="region of interest" description="Disordered" evidence="1">
    <location>
        <begin position="46"/>
        <end position="73"/>
    </location>
</feature>
<evidence type="ECO:0000313" key="3">
    <source>
        <dbReference type="Proteomes" id="UP000015354"/>
    </source>
</evidence>
<evidence type="ECO:0000313" key="2">
    <source>
        <dbReference type="EMBL" id="EPY15890.1"/>
    </source>
</evidence>
<dbReference type="EMBL" id="ATMH01011678">
    <property type="protein sequence ID" value="EPY15890.1"/>
    <property type="molecule type" value="Genomic_DNA"/>
</dbReference>
<sequence length="73" mass="7945">MRYQQQQERLAGGPALPPIPRAGLLPTLDILLLHVELCQLRALRAARQHAQGGGGAGPSPPPSMRSERPTRCW</sequence>